<name>A0A0G0UIT2_9BACT</name>
<dbReference type="PANTHER" id="PTHR31609">
    <property type="entry name" value="YDJC DEACETYLASE FAMILY MEMBER"/>
    <property type="match status" value="1"/>
</dbReference>
<keyword evidence="2" id="KW-0479">Metal-binding</keyword>
<gene>
    <name evidence="6" type="ORF">UU38_C0004G0075</name>
</gene>
<evidence type="ECO:0000256" key="1">
    <source>
        <dbReference type="ARBA" id="ARBA00001946"/>
    </source>
</evidence>
<dbReference type="PANTHER" id="PTHR31609:SF1">
    <property type="entry name" value="CARBOHYDRATE DEACETYLASE"/>
    <property type="match status" value="1"/>
</dbReference>
<dbReference type="EMBL" id="LCAK01000004">
    <property type="protein sequence ID" value="KKR88713.1"/>
    <property type="molecule type" value="Genomic_DNA"/>
</dbReference>
<dbReference type="GO" id="GO:0046872">
    <property type="term" value="F:metal ion binding"/>
    <property type="evidence" value="ECO:0007669"/>
    <property type="project" value="UniProtKB-KW"/>
</dbReference>
<evidence type="ECO:0000256" key="4">
    <source>
        <dbReference type="ARBA" id="ARBA00022842"/>
    </source>
</evidence>
<sequence>MAFTHSNRSFFIIADDLGLNKAVNDGIFFAFEQRLIDGASLMPNGKAFEDALIRIKNTSNIGIHFVLVEEQPLVLKSFPANHKIFFIKYILGLIRLGDIRKELEAQTNKLTRAGIKPAFINSHQHLHLLPGIMDIIIELARKFDIPCIRIVNEPIFLNEGRLFRQVQLLFLNFLSGLAKKKIKKFGLTCNDFFVGFINAGNLEIKDLKSAEKLGKRYPEKIVELGCHPGFESRDLIEKYSRWQYNWEKEIDVLKIRNDEDK</sequence>
<keyword evidence="5" id="KW-0119">Carbohydrate metabolism</keyword>
<dbReference type="Pfam" id="PF04794">
    <property type="entry name" value="YdjC"/>
    <property type="match status" value="1"/>
</dbReference>
<accession>A0A0G0UIT2</accession>
<dbReference type="InterPro" id="IPR006879">
    <property type="entry name" value="YdjC-like"/>
</dbReference>
<dbReference type="SUPFAM" id="SSF88713">
    <property type="entry name" value="Glycoside hydrolase/deacetylase"/>
    <property type="match status" value="1"/>
</dbReference>
<protein>
    <submittedName>
        <fullName evidence="6">YdjC family protein</fullName>
    </submittedName>
</protein>
<dbReference type="AlphaFoldDB" id="A0A0G0UIT2"/>
<organism evidence="6 7">
    <name type="scientific">Candidatus Wolfebacteria bacterium GW2011_GWB1_41_12</name>
    <dbReference type="NCBI Taxonomy" id="1619006"/>
    <lineage>
        <taxon>Bacteria</taxon>
        <taxon>Candidatus Wolfeibacteriota</taxon>
    </lineage>
</organism>
<evidence type="ECO:0000313" key="6">
    <source>
        <dbReference type="EMBL" id="KKR88713.1"/>
    </source>
</evidence>
<evidence type="ECO:0000256" key="2">
    <source>
        <dbReference type="ARBA" id="ARBA00022723"/>
    </source>
</evidence>
<dbReference type="Gene3D" id="3.20.20.370">
    <property type="entry name" value="Glycoside hydrolase/deacetylase"/>
    <property type="match status" value="1"/>
</dbReference>
<reference evidence="6 7" key="1">
    <citation type="journal article" date="2015" name="Nature">
        <title>rRNA introns, odd ribosomes, and small enigmatic genomes across a large radiation of phyla.</title>
        <authorList>
            <person name="Brown C.T."/>
            <person name="Hug L.A."/>
            <person name="Thomas B.C."/>
            <person name="Sharon I."/>
            <person name="Castelle C.J."/>
            <person name="Singh A."/>
            <person name="Wilkins M.J."/>
            <person name="Williams K.H."/>
            <person name="Banfield J.F."/>
        </authorList>
    </citation>
    <scope>NUCLEOTIDE SEQUENCE [LARGE SCALE GENOMIC DNA]</scope>
</reference>
<evidence type="ECO:0000313" key="7">
    <source>
        <dbReference type="Proteomes" id="UP000033918"/>
    </source>
</evidence>
<proteinExistence type="predicted"/>
<evidence type="ECO:0000256" key="5">
    <source>
        <dbReference type="ARBA" id="ARBA00023277"/>
    </source>
</evidence>
<evidence type="ECO:0000256" key="3">
    <source>
        <dbReference type="ARBA" id="ARBA00022801"/>
    </source>
</evidence>
<dbReference type="Proteomes" id="UP000033918">
    <property type="component" value="Unassembled WGS sequence"/>
</dbReference>
<keyword evidence="4" id="KW-0460">Magnesium</keyword>
<comment type="cofactor">
    <cofactor evidence="1">
        <name>Mg(2+)</name>
        <dbReference type="ChEBI" id="CHEBI:18420"/>
    </cofactor>
</comment>
<keyword evidence="3" id="KW-0378">Hydrolase</keyword>
<dbReference type="GO" id="GO:0019213">
    <property type="term" value="F:deacetylase activity"/>
    <property type="evidence" value="ECO:0007669"/>
    <property type="project" value="TreeGrafter"/>
</dbReference>
<dbReference type="InterPro" id="IPR011330">
    <property type="entry name" value="Glyco_hydro/deAcase_b/a-brl"/>
</dbReference>
<comment type="caution">
    <text evidence="6">The sequence shown here is derived from an EMBL/GenBank/DDBJ whole genome shotgun (WGS) entry which is preliminary data.</text>
</comment>
<dbReference type="GO" id="GO:0005975">
    <property type="term" value="P:carbohydrate metabolic process"/>
    <property type="evidence" value="ECO:0007669"/>
    <property type="project" value="InterPro"/>
</dbReference>
<dbReference type="GO" id="GO:0016787">
    <property type="term" value="F:hydrolase activity"/>
    <property type="evidence" value="ECO:0007669"/>
    <property type="project" value="UniProtKB-KW"/>
</dbReference>